<keyword evidence="2" id="KW-0472">Membrane</keyword>
<dbReference type="AlphaFoldDB" id="A0A6P5GR37"/>
<dbReference type="Pfam" id="PF03140">
    <property type="entry name" value="DUF247"/>
    <property type="match status" value="1"/>
</dbReference>
<dbReference type="RefSeq" id="XP_020111126.1">
    <property type="nucleotide sequence ID" value="XM_020255537.1"/>
</dbReference>
<dbReference type="InterPro" id="IPR004158">
    <property type="entry name" value="DUF247_pln"/>
</dbReference>
<organism evidence="4">
    <name type="scientific">Ananas comosus</name>
    <name type="common">Pineapple</name>
    <name type="synonym">Ananas ananas</name>
    <dbReference type="NCBI Taxonomy" id="4615"/>
    <lineage>
        <taxon>Eukaryota</taxon>
        <taxon>Viridiplantae</taxon>
        <taxon>Streptophyta</taxon>
        <taxon>Embryophyta</taxon>
        <taxon>Tracheophyta</taxon>
        <taxon>Spermatophyta</taxon>
        <taxon>Magnoliopsida</taxon>
        <taxon>Liliopsida</taxon>
        <taxon>Poales</taxon>
        <taxon>Bromeliaceae</taxon>
        <taxon>Bromelioideae</taxon>
        <taxon>Ananas</taxon>
    </lineage>
</organism>
<evidence type="ECO:0000313" key="4">
    <source>
        <dbReference type="RefSeq" id="XP_020111126.1"/>
    </source>
</evidence>
<evidence type="ECO:0000313" key="3">
    <source>
        <dbReference type="Proteomes" id="UP000515123"/>
    </source>
</evidence>
<evidence type="ECO:0000313" key="5">
    <source>
        <dbReference type="RefSeq" id="XP_020111127.1"/>
    </source>
</evidence>
<evidence type="ECO:0000256" key="2">
    <source>
        <dbReference type="SAM" id="Phobius"/>
    </source>
</evidence>
<sequence>MDAGEGGMASRDQEHRISIPDHNNNAGGSGVSVGPGFINEEYLSSLPSDPPDADEEWIREMEDKIDRAFKDSTLLPAWYFKKETKPKICKLPLRDRISQPGSETEGGLSQPSVVGIGPFHHQLHRQDKISISDKEKFLIVGLMNSLCGLDLASCLVKIKNQVANARNSYKLDVSDQSSSFKDDKSFAEMLLLDSYFILFMLTIKLRKGLARYTLTPPTPNKFTDPLALSQDDPSKFLDIIFNKDEIALDLLIFDNQVPFFVIEELFKELELEKPLHECALEFFETIHPRSARHCMDKSISPPEFLHLLDLFHWSRVPQNKYSLPDQRQDSMYWGRDTPNARELTESATMFEKKTNGSSLDFTFRRHWFRCIIGVFDIPELHICNYSSLIFHNLITFEIQSSSRGRCTMAFSALMRNLLQREEDVKLLRQRGILASSSMADRQLIDLFARLSRLTENHQMPNDLFNICQQVRSHHDNPVNQFCGSIIIRYFPSPLVTLTVFGAILLFIPTLLQTIYAML</sequence>
<dbReference type="PANTHER" id="PTHR31170:SF25">
    <property type="entry name" value="BNAA09G04570D PROTEIN"/>
    <property type="match status" value="1"/>
</dbReference>
<keyword evidence="3" id="KW-1185">Reference proteome</keyword>
<keyword evidence="2" id="KW-0812">Transmembrane</keyword>
<dbReference type="RefSeq" id="XP_020111127.1">
    <property type="nucleotide sequence ID" value="XM_020255538.1"/>
</dbReference>
<evidence type="ECO:0000256" key="1">
    <source>
        <dbReference type="SAM" id="MobiDB-lite"/>
    </source>
</evidence>
<dbReference type="OrthoDB" id="630095at2759"/>
<feature type="region of interest" description="Disordered" evidence="1">
    <location>
        <begin position="1"/>
        <end position="34"/>
    </location>
</feature>
<reference evidence="4 5" key="2">
    <citation type="submission" date="2025-04" db="UniProtKB">
        <authorList>
            <consortium name="RefSeq"/>
        </authorList>
    </citation>
    <scope>IDENTIFICATION</scope>
    <source>
        <tissue evidence="4 5">Leaf</tissue>
    </source>
</reference>
<reference evidence="3" key="1">
    <citation type="journal article" date="2015" name="Nat. Genet.">
        <title>The pineapple genome and the evolution of CAM photosynthesis.</title>
        <authorList>
            <person name="Ming R."/>
            <person name="VanBuren R."/>
            <person name="Wai C.M."/>
            <person name="Tang H."/>
            <person name="Schatz M.C."/>
            <person name="Bowers J.E."/>
            <person name="Lyons E."/>
            <person name="Wang M.L."/>
            <person name="Chen J."/>
            <person name="Biggers E."/>
            <person name="Zhang J."/>
            <person name="Huang L."/>
            <person name="Zhang L."/>
            <person name="Miao W."/>
            <person name="Zhang J."/>
            <person name="Ye Z."/>
            <person name="Miao C."/>
            <person name="Lin Z."/>
            <person name="Wang H."/>
            <person name="Zhou H."/>
            <person name="Yim W.C."/>
            <person name="Priest H.D."/>
            <person name="Zheng C."/>
            <person name="Woodhouse M."/>
            <person name="Edger P.P."/>
            <person name="Guyot R."/>
            <person name="Guo H.B."/>
            <person name="Guo H."/>
            <person name="Zheng G."/>
            <person name="Singh R."/>
            <person name="Sharma A."/>
            <person name="Min X."/>
            <person name="Zheng Y."/>
            <person name="Lee H."/>
            <person name="Gurtowski J."/>
            <person name="Sedlazeck F.J."/>
            <person name="Harkess A."/>
            <person name="McKain M.R."/>
            <person name="Liao Z."/>
            <person name="Fang J."/>
            <person name="Liu J."/>
            <person name="Zhang X."/>
            <person name="Zhang Q."/>
            <person name="Hu W."/>
            <person name="Qin Y."/>
            <person name="Wang K."/>
            <person name="Chen L.Y."/>
            <person name="Shirley N."/>
            <person name="Lin Y.R."/>
            <person name="Liu L.Y."/>
            <person name="Hernandez A.G."/>
            <person name="Wright C.L."/>
            <person name="Bulone V."/>
            <person name="Tuskan G.A."/>
            <person name="Heath K."/>
            <person name="Zee F."/>
            <person name="Moore P.H."/>
            <person name="Sunkar R."/>
            <person name="Leebens-Mack J.H."/>
            <person name="Mockler T."/>
            <person name="Bennetzen J.L."/>
            <person name="Freeling M."/>
            <person name="Sankoff D."/>
            <person name="Paterson A.H."/>
            <person name="Zhu X."/>
            <person name="Yang X."/>
            <person name="Smith J.A."/>
            <person name="Cushman J.C."/>
            <person name="Paull R.E."/>
            <person name="Yu Q."/>
        </authorList>
    </citation>
    <scope>NUCLEOTIDE SEQUENCE [LARGE SCALE GENOMIC DNA]</scope>
    <source>
        <strain evidence="3">cv. F153</strain>
    </source>
</reference>
<accession>A0A6P5GR37</accession>
<gene>
    <name evidence="4 5" type="primary">LOC109726097</name>
</gene>
<protein>
    <submittedName>
        <fullName evidence="4 5">UPF0481 protein At3g47200-like</fullName>
    </submittedName>
</protein>
<dbReference type="PANTHER" id="PTHR31170">
    <property type="entry name" value="BNAC04G53230D PROTEIN"/>
    <property type="match status" value="1"/>
</dbReference>
<keyword evidence="2" id="KW-1133">Transmembrane helix</keyword>
<proteinExistence type="predicted"/>
<name>A0A6P5GR37_ANACO</name>
<dbReference type="GeneID" id="109726097"/>
<feature type="transmembrane region" description="Helical" evidence="2">
    <location>
        <begin position="494"/>
        <end position="515"/>
    </location>
</feature>
<dbReference type="Proteomes" id="UP000515123">
    <property type="component" value="Linkage group 20"/>
</dbReference>